<protein>
    <submittedName>
        <fullName evidence="1">Uncharacterized protein</fullName>
    </submittedName>
</protein>
<dbReference type="AlphaFoldDB" id="A0A0A9PVY3"/>
<reference evidence="1" key="2">
    <citation type="journal article" date="2015" name="Data Brief">
        <title>Shoot transcriptome of the giant reed, Arundo donax.</title>
        <authorList>
            <person name="Barrero R.A."/>
            <person name="Guerrero F.D."/>
            <person name="Moolhuijzen P."/>
            <person name="Goolsby J.A."/>
            <person name="Tidwell J."/>
            <person name="Bellgard S.E."/>
            <person name="Bellgard M.I."/>
        </authorList>
    </citation>
    <scope>NUCLEOTIDE SEQUENCE</scope>
    <source>
        <tissue evidence="1">Shoot tissue taken approximately 20 cm above the soil surface</tissue>
    </source>
</reference>
<dbReference type="EMBL" id="GBRH01276841">
    <property type="protein sequence ID" value="JAD21054.1"/>
    <property type="molecule type" value="Transcribed_RNA"/>
</dbReference>
<sequence>MQRGSRCSSSRRSTRRYSSGTSCLLGRREMLWTHS</sequence>
<reference evidence="1" key="1">
    <citation type="submission" date="2014-09" db="EMBL/GenBank/DDBJ databases">
        <authorList>
            <person name="Magalhaes I.L.F."/>
            <person name="Oliveira U."/>
            <person name="Santos F.R."/>
            <person name="Vidigal T.H.D.A."/>
            <person name="Brescovit A.D."/>
            <person name="Santos A.J."/>
        </authorList>
    </citation>
    <scope>NUCLEOTIDE SEQUENCE</scope>
    <source>
        <tissue evidence="1">Shoot tissue taken approximately 20 cm above the soil surface</tissue>
    </source>
</reference>
<evidence type="ECO:0000313" key="1">
    <source>
        <dbReference type="EMBL" id="JAD21054.1"/>
    </source>
</evidence>
<name>A0A0A9PVY3_ARUDO</name>
<accession>A0A0A9PVY3</accession>
<organism evidence="1">
    <name type="scientific">Arundo donax</name>
    <name type="common">Giant reed</name>
    <name type="synonym">Donax arundinaceus</name>
    <dbReference type="NCBI Taxonomy" id="35708"/>
    <lineage>
        <taxon>Eukaryota</taxon>
        <taxon>Viridiplantae</taxon>
        <taxon>Streptophyta</taxon>
        <taxon>Embryophyta</taxon>
        <taxon>Tracheophyta</taxon>
        <taxon>Spermatophyta</taxon>
        <taxon>Magnoliopsida</taxon>
        <taxon>Liliopsida</taxon>
        <taxon>Poales</taxon>
        <taxon>Poaceae</taxon>
        <taxon>PACMAD clade</taxon>
        <taxon>Arundinoideae</taxon>
        <taxon>Arundineae</taxon>
        <taxon>Arundo</taxon>
    </lineage>
</organism>
<proteinExistence type="predicted"/>